<keyword evidence="2" id="KW-1185">Reference proteome</keyword>
<gene>
    <name evidence="1" type="ORF">ANCCAN_09788</name>
</gene>
<evidence type="ECO:0000313" key="2">
    <source>
        <dbReference type="Proteomes" id="UP000252519"/>
    </source>
</evidence>
<protein>
    <submittedName>
        <fullName evidence="1">Uncharacterized protein</fullName>
    </submittedName>
</protein>
<organism evidence="1 2">
    <name type="scientific">Ancylostoma caninum</name>
    <name type="common">Dog hookworm</name>
    <dbReference type="NCBI Taxonomy" id="29170"/>
    <lineage>
        <taxon>Eukaryota</taxon>
        <taxon>Metazoa</taxon>
        <taxon>Ecdysozoa</taxon>
        <taxon>Nematoda</taxon>
        <taxon>Chromadorea</taxon>
        <taxon>Rhabditida</taxon>
        <taxon>Rhabditina</taxon>
        <taxon>Rhabditomorpha</taxon>
        <taxon>Strongyloidea</taxon>
        <taxon>Ancylostomatidae</taxon>
        <taxon>Ancylostomatinae</taxon>
        <taxon>Ancylostoma</taxon>
    </lineage>
</organism>
<reference evidence="1 2" key="1">
    <citation type="submission" date="2014-10" db="EMBL/GenBank/DDBJ databases">
        <title>Draft genome of the hookworm Ancylostoma caninum.</title>
        <authorList>
            <person name="Mitreva M."/>
        </authorList>
    </citation>
    <scope>NUCLEOTIDE SEQUENCE [LARGE SCALE GENOMIC DNA]</scope>
    <source>
        <strain evidence="1 2">Baltimore</strain>
    </source>
</reference>
<sequence>MDGLRAIIHYCGKRDGSISTSERGAMITALPRSGSSSSISTGRDALTKEVRNLQEAFAGIDFRNRSAAGRNDDDTIADSFAGDAQVLVF</sequence>
<name>A0A368GMJ5_ANCCA</name>
<dbReference type="AlphaFoldDB" id="A0A368GMJ5"/>
<proteinExistence type="predicted"/>
<dbReference type="Proteomes" id="UP000252519">
    <property type="component" value="Unassembled WGS sequence"/>
</dbReference>
<comment type="caution">
    <text evidence="1">The sequence shown here is derived from an EMBL/GenBank/DDBJ whole genome shotgun (WGS) entry which is preliminary data.</text>
</comment>
<evidence type="ECO:0000313" key="1">
    <source>
        <dbReference type="EMBL" id="RCN44205.1"/>
    </source>
</evidence>
<dbReference type="EMBL" id="JOJR01000135">
    <property type="protein sequence ID" value="RCN44205.1"/>
    <property type="molecule type" value="Genomic_DNA"/>
</dbReference>
<accession>A0A368GMJ5</accession>